<feature type="compositionally biased region" description="Basic and acidic residues" evidence="1">
    <location>
        <begin position="28"/>
        <end position="39"/>
    </location>
</feature>
<name>A0A0C2GSR9_9BILA</name>
<accession>A0A0C2GSR9</accession>
<protein>
    <submittedName>
        <fullName evidence="2">Uncharacterized protein</fullName>
    </submittedName>
</protein>
<evidence type="ECO:0000313" key="2">
    <source>
        <dbReference type="EMBL" id="KIH64320.1"/>
    </source>
</evidence>
<evidence type="ECO:0000313" key="3">
    <source>
        <dbReference type="Proteomes" id="UP000054047"/>
    </source>
</evidence>
<dbReference type="OrthoDB" id="5793629at2759"/>
<feature type="region of interest" description="Disordered" evidence="1">
    <location>
        <begin position="1"/>
        <end position="39"/>
    </location>
</feature>
<feature type="non-terminal residue" evidence="2">
    <location>
        <position position="1"/>
    </location>
</feature>
<gene>
    <name evidence="2" type="ORF">ANCDUO_05374</name>
</gene>
<sequence>RSWERFGSREESPPDTPTAAWECSGGDVHTRPDAGKPRPDKMVIQYASVGQEARDPKQPFRTGGPVGEITGETMVKLIAAE</sequence>
<dbReference type="Proteomes" id="UP000054047">
    <property type="component" value="Unassembled WGS sequence"/>
</dbReference>
<feature type="compositionally biased region" description="Basic and acidic residues" evidence="1">
    <location>
        <begin position="1"/>
        <end position="12"/>
    </location>
</feature>
<keyword evidence="3" id="KW-1185">Reference proteome</keyword>
<proteinExistence type="predicted"/>
<organism evidence="2 3">
    <name type="scientific">Ancylostoma duodenale</name>
    <dbReference type="NCBI Taxonomy" id="51022"/>
    <lineage>
        <taxon>Eukaryota</taxon>
        <taxon>Metazoa</taxon>
        <taxon>Ecdysozoa</taxon>
        <taxon>Nematoda</taxon>
        <taxon>Chromadorea</taxon>
        <taxon>Rhabditida</taxon>
        <taxon>Rhabditina</taxon>
        <taxon>Rhabditomorpha</taxon>
        <taxon>Strongyloidea</taxon>
        <taxon>Ancylostomatidae</taxon>
        <taxon>Ancylostomatinae</taxon>
        <taxon>Ancylostoma</taxon>
    </lineage>
</organism>
<evidence type="ECO:0000256" key="1">
    <source>
        <dbReference type="SAM" id="MobiDB-lite"/>
    </source>
</evidence>
<reference evidence="2 3" key="1">
    <citation type="submission" date="2013-12" db="EMBL/GenBank/DDBJ databases">
        <title>Draft genome of the parsitic nematode Ancylostoma duodenale.</title>
        <authorList>
            <person name="Mitreva M."/>
        </authorList>
    </citation>
    <scope>NUCLEOTIDE SEQUENCE [LARGE SCALE GENOMIC DNA]</scope>
    <source>
        <strain evidence="2 3">Zhejiang</strain>
    </source>
</reference>
<dbReference type="AlphaFoldDB" id="A0A0C2GSR9"/>
<dbReference type="EMBL" id="KN728138">
    <property type="protein sequence ID" value="KIH64320.1"/>
    <property type="molecule type" value="Genomic_DNA"/>
</dbReference>